<reference evidence="1" key="1">
    <citation type="submission" date="2024-01" db="EMBL/GenBank/DDBJ databases">
        <authorList>
            <person name="Webb A."/>
        </authorList>
    </citation>
    <scope>NUCLEOTIDE SEQUENCE</scope>
    <source>
        <strain evidence="1">Pm1</strain>
    </source>
</reference>
<organism evidence="1 2">
    <name type="scientific">Peronospora matthiolae</name>
    <dbReference type="NCBI Taxonomy" id="2874970"/>
    <lineage>
        <taxon>Eukaryota</taxon>
        <taxon>Sar</taxon>
        <taxon>Stramenopiles</taxon>
        <taxon>Oomycota</taxon>
        <taxon>Peronosporomycetes</taxon>
        <taxon>Peronosporales</taxon>
        <taxon>Peronosporaceae</taxon>
        <taxon>Peronospora</taxon>
    </lineage>
</organism>
<evidence type="ECO:0000313" key="1">
    <source>
        <dbReference type="EMBL" id="CAK7924825.1"/>
    </source>
</evidence>
<dbReference type="Proteomes" id="UP001162060">
    <property type="component" value="Unassembled WGS sequence"/>
</dbReference>
<dbReference type="AlphaFoldDB" id="A0AAV1TUF7"/>
<sequence length="78" mass="8510">MQATGASGAQLPSRRHGHACLSPSVDYAASPLAIVTVTTFDDIDIPQTISYHRCSNGPNDQYALQMLLPDGLYLWSRF</sequence>
<gene>
    <name evidence="1" type="ORF">PM001_LOCUS9975</name>
</gene>
<evidence type="ECO:0000313" key="2">
    <source>
        <dbReference type="Proteomes" id="UP001162060"/>
    </source>
</evidence>
<comment type="caution">
    <text evidence="1">The sequence shown here is derived from an EMBL/GenBank/DDBJ whole genome shotgun (WGS) entry which is preliminary data.</text>
</comment>
<name>A0AAV1TUF7_9STRA</name>
<dbReference type="EMBL" id="CAKLBY020000078">
    <property type="protein sequence ID" value="CAK7924825.1"/>
    <property type="molecule type" value="Genomic_DNA"/>
</dbReference>
<accession>A0AAV1TUF7</accession>
<protein>
    <submittedName>
        <fullName evidence="1">Uncharacterized protein</fullName>
    </submittedName>
</protein>
<proteinExistence type="predicted"/>